<name>A0ABW0WVD1_9ACTN</name>
<protein>
    <recommendedName>
        <fullName evidence="5">NERD domain-containing protein</fullName>
    </recommendedName>
</protein>
<organism evidence="3 4">
    <name type="scientific">Kitasatospora misakiensis</name>
    <dbReference type="NCBI Taxonomy" id="67330"/>
    <lineage>
        <taxon>Bacteria</taxon>
        <taxon>Bacillati</taxon>
        <taxon>Actinomycetota</taxon>
        <taxon>Actinomycetes</taxon>
        <taxon>Kitasatosporales</taxon>
        <taxon>Streptomycetaceae</taxon>
        <taxon>Kitasatospora</taxon>
    </lineage>
</organism>
<keyword evidence="2" id="KW-0472">Membrane</keyword>
<evidence type="ECO:0008006" key="5">
    <source>
        <dbReference type="Google" id="ProtNLM"/>
    </source>
</evidence>
<keyword evidence="2" id="KW-0812">Transmembrane</keyword>
<evidence type="ECO:0000313" key="4">
    <source>
        <dbReference type="Proteomes" id="UP001595975"/>
    </source>
</evidence>
<evidence type="ECO:0000256" key="2">
    <source>
        <dbReference type="SAM" id="Phobius"/>
    </source>
</evidence>
<dbReference type="Proteomes" id="UP001595975">
    <property type="component" value="Unassembled WGS sequence"/>
</dbReference>
<evidence type="ECO:0000256" key="1">
    <source>
        <dbReference type="SAM" id="MobiDB-lite"/>
    </source>
</evidence>
<feature type="region of interest" description="Disordered" evidence="1">
    <location>
        <begin position="323"/>
        <end position="393"/>
    </location>
</feature>
<keyword evidence="4" id="KW-1185">Reference proteome</keyword>
<gene>
    <name evidence="3" type="ORF">ACFP3U_01290</name>
</gene>
<feature type="transmembrane region" description="Helical" evidence="2">
    <location>
        <begin position="84"/>
        <end position="102"/>
    </location>
</feature>
<reference evidence="4" key="1">
    <citation type="journal article" date="2019" name="Int. J. Syst. Evol. Microbiol.">
        <title>The Global Catalogue of Microorganisms (GCM) 10K type strain sequencing project: providing services to taxonomists for standard genome sequencing and annotation.</title>
        <authorList>
            <consortium name="The Broad Institute Genomics Platform"/>
            <consortium name="The Broad Institute Genome Sequencing Center for Infectious Disease"/>
            <person name="Wu L."/>
            <person name="Ma J."/>
        </authorList>
    </citation>
    <scope>NUCLEOTIDE SEQUENCE [LARGE SCALE GENOMIC DNA]</scope>
    <source>
        <strain evidence="4">CGMCC 4.1437</strain>
    </source>
</reference>
<dbReference type="EMBL" id="JBHSOF010000001">
    <property type="protein sequence ID" value="MFC5661610.1"/>
    <property type="molecule type" value="Genomic_DNA"/>
</dbReference>
<keyword evidence="2" id="KW-1133">Transmembrane helix</keyword>
<evidence type="ECO:0000313" key="3">
    <source>
        <dbReference type="EMBL" id="MFC5661610.1"/>
    </source>
</evidence>
<sequence length="393" mass="42502">MICPHCSKDLLQRQRTKRRCSYCRKHFALDPKLDGAGLHDVRIRKLTGKLSDQGRLTVTAGQLVFALQHRGRPPQRFRGEASKAAGLIVPGLIGLVMAVAVIDLGLAPLFLGVALLLIGLGIRQLWLADQPAPDTSVGPRWTADEFRTVVLERWRAVYGALPPGLVDDALVRPGPPPAEPAFALLCPDRTVLAFLHANRWAERHRALLVPELRAVPAGLPLVVLHDASPQGHLLAADARAARPGPRVLDAGLSVRTVLVDETRYTLLRDLHRSEDLRLRLERTVPELTGSQRAWFAEGWWTPLAALAPKRLMALADRAAERITAPPAPRDPAALRAAPVRSPAAGRPENPLETRRRALAVGFMTWPEPAADGTPESGGGGSRPGGPDLGRGPA</sequence>
<comment type="caution">
    <text evidence="3">The sequence shown here is derived from an EMBL/GenBank/DDBJ whole genome shotgun (WGS) entry which is preliminary data.</text>
</comment>
<proteinExistence type="predicted"/>
<accession>A0ABW0WVD1</accession>
<dbReference type="RefSeq" id="WP_380223172.1">
    <property type="nucleotide sequence ID" value="NZ_JBHSOF010000001.1"/>
</dbReference>
<feature type="compositionally biased region" description="Gly residues" evidence="1">
    <location>
        <begin position="375"/>
        <end position="393"/>
    </location>
</feature>